<protein>
    <recommendedName>
        <fullName evidence="4">Sensor of ECF-type sigma factor</fullName>
    </recommendedName>
</protein>
<dbReference type="PATRIC" id="fig|1727163.4.peg.2600"/>
<keyword evidence="1" id="KW-0732">Signal</keyword>
<dbReference type="OrthoDB" id="675330at2"/>
<dbReference type="RefSeq" id="WP_067548132.1">
    <property type="nucleotide sequence ID" value="NZ_CP012836.1"/>
</dbReference>
<evidence type="ECO:0000313" key="3">
    <source>
        <dbReference type="Proteomes" id="UP000073816"/>
    </source>
</evidence>
<reference evidence="2 3" key="2">
    <citation type="journal article" date="2016" name="Genome Announc.">
        <title>Complete Genome Sequence of Algoriphagus sp. Strain M8-2, Isolated from a Brackish Lake.</title>
        <authorList>
            <person name="Muraguchi Y."/>
            <person name="Kushimoto K."/>
            <person name="Ohtsubo Y."/>
            <person name="Suzuki T."/>
            <person name="Dohra H."/>
            <person name="Kimbara K."/>
            <person name="Shintani M."/>
        </authorList>
    </citation>
    <scope>NUCLEOTIDE SEQUENCE [LARGE SCALE GENOMIC DNA]</scope>
    <source>
        <strain evidence="2 3">M8-2</strain>
    </source>
</reference>
<sequence length="147" mass="17316">MMKKTHSLILILFLFATQVSFAQRPEQRIDPERLQAARIAFITSRIQLKPEQAEKFWPIFNQFQEKRETAMKQLGELNRGVSDVSEEEAKSRIQRKFQLQEKLISDEKVFVTEVSKVLSQKQILTLHAIGRDFTRHIYQRQRGEGND</sequence>
<reference evidence="3" key="1">
    <citation type="submission" date="2015-09" db="EMBL/GenBank/DDBJ databases">
        <title>Complete sequence of Algoriphagus sp. M8-2.</title>
        <authorList>
            <person name="Shintani M."/>
        </authorList>
    </citation>
    <scope>NUCLEOTIDE SEQUENCE [LARGE SCALE GENOMIC DNA]</scope>
    <source>
        <strain evidence="3">M8-2</strain>
    </source>
</reference>
<dbReference type="STRING" id="1727163.AO498_12435"/>
<dbReference type="EMBL" id="CP012836">
    <property type="protein sequence ID" value="AMQ57247.1"/>
    <property type="molecule type" value="Genomic_DNA"/>
</dbReference>
<accession>A0A142EQ42</accession>
<keyword evidence="3" id="KW-1185">Reference proteome</keyword>
<dbReference type="KEGG" id="alm:AO498_12435"/>
<dbReference type="Proteomes" id="UP000073816">
    <property type="component" value="Chromosome"/>
</dbReference>
<name>A0A142EQ42_9BACT</name>
<feature type="chain" id="PRO_5007494489" description="Sensor of ECF-type sigma factor" evidence="1">
    <location>
        <begin position="23"/>
        <end position="147"/>
    </location>
</feature>
<organism evidence="2 3">
    <name type="scientific">Algoriphagus sanaruensis</name>
    <dbReference type="NCBI Taxonomy" id="1727163"/>
    <lineage>
        <taxon>Bacteria</taxon>
        <taxon>Pseudomonadati</taxon>
        <taxon>Bacteroidota</taxon>
        <taxon>Cytophagia</taxon>
        <taxon>Cytophagales</taxon>
        <taxon>Cyclobacteriaceae</taxon>
        <taxon>Algoriphagus</taxon>
    </lineage>
</organism>
<evidence type="ECO:0000313" key="2">
    <source>
        <dbReference type="EMBL" id="AMQ57247.1"/>
    </source>
</evidence>
<dbReference type="AlphaFoldDB" id="A0A142EQ42"/>
<gene>
    <name evidence="2" type="ORF">AO498_12435</name>
</gene>
<proteinExistence type="predicted"/>
<feature type="signal peptide" evidence="1">
    <location>
        <begin position="1"/>
        <end position="22"/>
    </location>
</feature>
<evidence type="ECO:0000256" key="1">
    <source>
        <dbReference type="SAM" id="SignalP"/>
    </source>
</evidence>
<evidence type="ECO:0008006" key="4">
    <source>
        <dbReference type="Google" id="ProtNLM"/>
    </source>
</evidence>